<accession>A0AA38PBX6</accession>
<proteinExistence type="predicted"/>
<feature type="chain" id="PRO_5041217734" evidence="2">
    <location>
        <begin position="22"/>
        <end position="688"/>
    </location>
</feature>
<name>A0AA38PBX6_9AGAR</name>
<evidence type="ECO:0000313" key="4">
    <source>
        <dbReference type="Proteomes" id="UP001163846"/>
    </source>
</evidence>
<dbReference type="AlphaFoldDB" id="A0AA38PBX6"/>
<organism evidence="3 4">
    <name type="scientific">Lentinula raphanica</name>
    <dbReference type="NCBI Taxonomy" id="153919"/>
    <lineage>
        <taxon>Eukaryota</taxon>
        <taxon>Fungi</taxon>
        <taxon>Dikarya</taxon>
        <taxon>Basidiomycota</taxon>
        <taxon>Agaricomycotina</taxon>
        <taxon>Agaricomycetes</taxon>
        <taxon>Agaricomycetidae</taxon>
        <taxon>Agaricales</taxon>
        <taxon>Marasmiineae</taxon>
        <taxon>Omphalotaceae</taxon>
        <taxon>Lentinula</taxon>
    </lineage>
</organism>
<comment type="caution">
    <text evidence="3">The sequence shown here is derived from an EMBL/GenBank/DDBJ whole genome shotgun (WGS) entry which is preliminary data.</text>
</comment>
<dbReference type="EMBL" id="MU806107">
    <property type="protein sequence ID" value="KAJ3839833.1"/>
    <property type="molecule type" value="Genomic_DNA"/>
</dbReference>
<keyword evidence="2" id="KW-0732">Signal</keyword>
<evidence type="ECO:0000256" key="2">
    <source>
        <dbReference type="SAM" id="SignalP"/>
    </source>
</evidence>
<sequence length="688" mass="75652">MVRSRPVLIFVALGAALLATAAPLRLAASIEPASQEAASLCARFDQDKAGSESGNPHDCGRSELDVSSSKDYVLDMGSFSSSRDSSVIVPLPPFDSPSSQEHVDPDTASAPRIESPAFHPSGPFVSPSSQECADVDDNSALSIKSPAPHSSGPFDSPSSQEHVDAITADVPGIESPALHPSGPLYLPSIRECADADDSTASVPGIASRAPHPSGLLELFCRSLGVLSSRSSNAPLARSLLRKRTDTEIASADDPDSLATLHISVPLQPTSTFSTSFPSVAASSDQHQDAREEEDSVLATHSIASHGPDSSVSLHPSAVSVAHTLAQEHTNTDFTSTHVLESRSPKPPGPLVVTSDIDTYQFVSRLDKATFVEAVRNHIKSKCKSYDQDMKSTSWEQLGKTNSGQSLLEIHRLLPGLHPDFDPDLVTIGISAGIIATHLRHSDHGFSQFELRAYTELKNWNSLQFQTDVDASKDWDDFKTKYTGRLWLRIYDLLPSAEKNHFHLEVFQNMVFDPLETSAGIIAARLSHSDHGTYYWHRLPLHAYTELKNWNSLQFQTDVDASKDWDDFETKYTGRLWLRIYDLLPSERKSYLQSKLKHLRYYVTEDIEGLSVEEKADARMKLIFTSKGDDVEASLRNSRGSLPRFKSKNTPCFKRYESVLSWAPVEVKAVIVNKMKEKLQPYTISRGTA</sequence>
<feature type="compositionally biased region" description="Low complexity" evidence="1">
    <location>
        <begin position="273"/>
        <end position="283"/>
    </location>
</feature>
<feature type="signal peptide" evidence="2">
    <location>
        <begin position="1"/>
        <end position="21"/>
    </location>
</feature>
<gene>
    <name evidence="3" type="ORF">F5878DRAFT_709200</name>
</gene>
<reference evidence="3" key="1">
    <citation type="submission" date="2022-08" db="EMBL/GenBank/DDBJ databases">
        <authorList>
            <consortium name="DOE Joint Genome Institute"/>
            <person name="Min B."/>
            <person name="Riley R."/>
            <person name="Sierra-Patev S."/>
            <person name="Naranjo-Ortiz M."/>
            <person name="Looney B."/>
            <person name="Konkel Z."/>
            <person name="Slot J.C."/>
            <person name="Sakamoto Y."/>
            <person name="Steenwyk J.L."/>
            <person name="Rokas A."/>
            <person name="Carro J."/>
            <person name="Camarero S."/>
            <person name="Ferreira P."/>
            <person name="Molpeceres G."/>
            <person name="Ruiz-Duenas F.J."/>
            <person name="Serrano A."/>
            <person name="Henrissat B."/>
            <person name="Drula E."/>
            <person name="Hughes K.W."/>
            <person name="Mata J.L."/>
            <person name="Ishikawa N.K."/>
            <person name="Vargas-Isla R."/>
            <person name="Ushijima S."/>
            <person name="Smith C.A."/>
            <person name="Ahrendt S."/>
            <person name="Andreopoulos W."/>
            <person name="He G."/>
            <person name="Labutti K."/>
            <person name="Lipzen A."/>
            <person name="Ng V."/>
            <person name="Sandor L."/>
            <person name="Barry K."/>
            <person name="Martinez A.T."/>
            <person name="Xiao Y."/>
            <person name="Gibbons J.G."/>
            <person name="Terashima K."/>
            <person name="Hibbett D.S."/>
            <person name="Grigoriev I.V."/>
        </authorList>
    </citation>
    <scope>NUCLEOTIDE SEQUENCE</scope>
    <source>
        <strain evidence="3">TFB9207</strain>
    </source>
</reference>
<keyword evidence="4" id="KW-1185">Reference proteome</keyword>
<protein>
    <submittedName>
        <fullName evidence="3">Uncharacterized protein</fullName>
    </submittedName>
</protein>
<feature type="region of interest" description="Disordered" evidence="1">
    <location>
        <begin position="80"/>
        <end position="161"/>
    </location>
</feature>
<evidence type="ECO:0000256" key="1">
    <source>
        <dbReference type="SAM" id="MobiDB-lite"/>
    </source>
</evidence>
<feature type="region of interest" description="Disordered" evidence="1">
    <location>
        <begin position="331"/>
        <end position="350"/>
    </location>
</feature>
<dbReference type="Proteomes" id="UP001163846">
    <property type="component" value="Unassembled WGS sequence"/>
</dbReference>
<evidence type="ECO:0000313" key="3">
    <source>
        <dbReference type="EMBL" id="KAJ3839833.1"/>
    </source>
</evidence>
<feature type="region of interest" description="Disordered" evidence="1">
    <location>
        <begin position="273"/>
        <end position="295"/>
    </location>
</feature>